<organism evidence="2 3">
    <name type="scientific">Kitasatospora kifunensis</name>
    <name type="common">Streptomyces kifunensis</name>
    <dbReference type="NCBI Taxonomy" id="58351"/>
    <lineage>
        <taxon>Bacteria</taxon>
        <taxon>Bacillati</taxon>
        <taxon>Actinomycetota</taxon>
        <taxon>Actinomycetes</taxon>
        <taxon>Kitasatosporales</taxon>
        <taxon>Streptomycetaceae</taxon>
        <taxon>Kitasatospora</taxon>
    </lineage>
</organism>
<comment type="caution">
    <text evidence="2">The sequence shown here is derived from an EMBL/GenBank/DDBJ whole genome shotgun (WGS) entry which is preliminary data.</text>
</comment>
<reference evidence="2 3" key="1">
    <citation type="submission" date="2020-08" db="EMBL/GenBank/DDBJ databases">
        <title>Sequencing the genomes of 1000 actinobacteria strains.</title>
        <authorList>
            <person name="Klenk H.-P."/>
        </authorList>
    </citation>
    <scope>NUCLEOTIDE SEQUENCE [LARGE SCALE GENOMIC DNA]</scope>
    <source>
        <strain evidence="2 3">DSM 41654</strain>
    </source>
</reference>
<feature type="transmembrane region" description="Helical" evidence="1">
    <location>
        <begin position="586"/>
        <end position="606"/>
    </location>
</feature>
<name>A0A7W7R6I6_KITKI</name>
<feature type="transmembrane region" description="Helical" evidence="1">
    <location>
        <begin position="369"/>
        <end position="398"/>
    </location>
</feature>
<protein>
    <submittedName>
        <fullName evidence="2">Putative membrane protein</fullName>
    </submittedName>
</protein>
<feature type="transmembrane region" description="Helical" evidence="1">
    <location>
        <begin position="289"/>
        <end position="307"/>
    </location>
</feature>
<keyword evidence="1" id="KW-0472">Membrane</keyword>
<dbReference type="Proteomes" id="UP000540506">
    <property type="component" value="Unassembled WGS sequence"/>
</dbReference>
<feature type="transmembrane region" description="Helical" evidence="1">
    <location>
        <begin position="555"/>
        <end position="574"/>
    </location>
</feature>
<feature type="transmembrane region" description="Helical" evidence="1">
    <location>
        <begin position="183"/>
        <end position="203"/>
    </location>
</feature>
<accession>A0A7W7R6I6</accession>
<dbReference type="Pfam" id="PF09971">
    <property type="entry name" value="DUF2206"/>
    <property type="match status" value="1"/>
</dbReference>
<feature type="transmembrane region" description="Helical" evidence="1">
    <location>
        <begin position="419"/>
        <end position="439"/>
    </location>
</feature>
<keyword evidence="3" id="KW-1185">Reference proteome</keyword>
<keyword evidence="1" id="KW-1133">Transmembrane helix</keyword>
<evidence type="ECO:0000313" key="3">
    <source>
        <dbReference type="Proteomes" id="UP000540506"/>
    </source>
</evidence>
<sequence>MKRPVAPLRRSGAAIAGRSRARWAVLAGTAVAAGLELLPGVPVPLLVLAGCWLLLGAPWLLWYGYADTFVATRDGRALVAVALAIGCDLVTELLLNTALPPLGDDRPLRQAPLAIAAALAVLLLAWALPVTAAAEPGRPRPRRRRSRAAATGRRTPGLRPVLLLGAGCLLLSVGGAIRLNNGLGPTMAVLALVAMAVLFVQLLRGRRRYPESVLCLGLFLLAAALLLLTSLRGWFITGHDIQREYEVFQLAFDADRWQIAAFRDPYNACLSITLLPTAFARLTGISGLYVFKAVFPLLFALSAPLVYRSVRNLAQRMVALLSALYFVAFPTFFTDMTFLARQEIAFLLLGAALVVLTDPGRPIRRRRVLFTALMGGVVLSHYSTTFVVVMVLAIALVTDHGWRLLARLWARRQGRPRPAVTGFVTWWIVVATAVAAVLWTGPLTGTGGQLRSTVNATVQDAVDPAQAQSGSSDTSYSLLGGQAVTPQQRLAQYQADTLQLTARSRANGDYLSAQEVAQYPVQAVDEPDLPLTALGRALQHTGLDVSGANKLVRQWAADLLQLLLLIGLAVCLWARKGRGRRAFRPARDQVTLSIAMVAVIGLLTVLPQLSVDYGVLRAFQQGLFFFAPFIAAGSIWVFRWARRWTLPLAGALAVAFFLDLTGAIPQVIGGYPPQLNLNNAGQYYDIYYVQPQERTAITWLEQLTTDDQKQDVQSEVQTDRYTFSRLQTLIRGRALDDIYPTLIGTNSYVFLGTTTVTKDEATTFYRGDLVTYRYPMDLLNSTKNEIYSSDGAEVFR</sequence>
<feature type="transmembrane region" description="Helical" evidence="1">
    <location>
        <begin position="215"/>
        <end position="235"/>
    </location>
</feature>
<feature type="transmembrane region" description="Helical" evidence="1">
    <location>
        <begin position="645"/>
        <end position="668"/>
    </location>
</feature>
<feature type="transmembrane region" description="Helical" evidence="1">
    <location>
        <begin position="111"/>
        <end position="136"/>
    </location>
</feature>
<evidence type="ECO:0000313" key="2">
    <source>
        <dbReference type="EMBL" id="MBB4926286.1"/>
    </source>
</evidence>
<evidence type="ECO:0000256" key="1">
    <source>
        <dbReference type="SAM" id="Phobius"/>
    </source>
</evidence>
<dbReference type="EMBL" id="JACHJV010000001">
    <property type="protein sequence ID" value="MBB4926286.1"/>
    <property type="molecule type" value="Genomic_DNA"/>
</dbReference>
<feature type="transmembrane region" description="Helical" evidence="1">
    <location>
        <begin position="157"/>
        <end position="177"/>
    </location>
</feature>
<keyword evidence="1" id="KW-0812">Transmembrane</keyword>
<feature type="transmembrane region" description="Helical" evidence="1">
    <location>
        <begin position="21"/>
        <end position="39"/>
    </location>
</feature>
<dbReference type="RefSeq" id="WP_184939335.1">
    <property type="nucleotide sequence ID" value="NZ_JACHJV010000001.1"/>
</dbReference>
<dbReference type="InterPro" id="IPR018701">
    <property type="entry name" value="DUF2206_membrane"/>
</dbReference>
<feature type="transmembrane region" description="Helical" evidence="1">
    <location>
        <begin position="45"/>
        <end position="65"/>
    </location>
</feature>
<gene>
    <name evidence="2" type="ORF">FHR34_005279</name>
</gene>
<dbReference type="AlphaFoldDB" id="A0A7W7R6I6"/>
<proteinExistence type="predicted"/>
<feature type="transmembrane region" description="Helical" evidence="1">
    <location>
        <begin position="77"/>
        <end position="99"/>
    </location>
</feature>
<feature type="transmembrane region" description="Helical" evidence="1">
    <location>
        <begin position="313"/>
        <end position="333"/>
    </location>
</feature>
<feature type="transmembrane region" description="Helical" evidence="1">
    <location>
        <begin position="618"/>
        <end position="638"/>
    </location>
</feature>